<feature type="repeat" description="WD" evidence="3">
    <location>
        <begin position="77"/>
        <end position="118"/>
    </location>
</feature>
<feature type="repeat" description="WD" evidence="3">
    <location>
        <begin position="298"/>
        <end position="331"/>
    </location>
</feature>
<dbReference type="Proteomes" id="UP000274131">
    <property type="component" value="Unassembled WGS sequence"/>
</dbReference>
<dbReference type="WBParaSite" id="EVEC_0000352601-mRNA-1">
    <property type="protein sequence ID" value="EVEC_0000352601-mRNA-1"/>
    <property type="gene ID" value="EVEC_0000352601"/>
</dbReference>
<gene>
    <name evidence="4" type="ORF">EVEC_LOCUS3234</name>
</gene>
<dbReference type="InterPro" id="IPR020472">
    <property type="entry name" value="WD40_PAC1"/>
</dbReference>
<evidence type="ECO:0000256" key="3">
    <source>
        <dbReference type="PROSITE-ProRule" id="PRU00221"/>
    </source>
</evidence>
<keyword evidence="5" id="KW-1185">Reference proteome</keyword>
<keyword evidence="1 3" id="KW-0853">WD repeat</keyword>
<feature type="repeat" description="WD" evidence="3">
    <location>
        <begin position="179"/>
        <end position="202"/>
    </location>
</feature>
<dbReference type="Pfam" id="PF00400">
    <property type="entry name" value="WD40"/>
    <property type="match status" value="6"/>
</dbReference>
<evidence type="ECO:0000256" key="2">
    <source>
        <dbReference type="ARBA" id="ARBA00022737"/>
    </source>
</evidence>
<evidence type="ECO:0000313" key="5">
    <source>
        <dbReference type="Proteomes" id="UP000274131"/>
    </source>
</evidence>
<dbReference type="GO" id="GO:0000421">
    <property type="term" value="C:autophagosome membrane"/>
    <property type="evidence" value="ECO:0007669"/>
    <property type="project" value="TreeGrafter"/>
</dbReference>
<reference evidence="4 5" key="2">
    <citation type="submission" date="2018-10" db="EMBL/GenBank/DDBJ databases">
        <authorList>
            <consortium name="Pathogen Informatics"/>
        </authorList>
    </citation>
    <scope>NUCLEOTIDE SEQUENCE [LARGE SCALE GENOMIC DNA]</scope>
</reference>
<organism evidence="6">
    <name type="scientific">Enterobius vermicularis</name>
    <name type="common">Human pinworm</name>
    <dbReference type="NCBI Taxonomy" id="51028"/>
    <lineage>
        <taxon>Eukaryota</taxon>
        <taxon>Metazoa</taxon>
        <taxon>Ecdysozoa</taxon>
        <taxon>Nematoda</taxon>
        <taxon>Chromadorea</taxon>
        <taxon>Rhabditida</taxon>
        <taxon>Spirurina</taxon>
        <taxon>Oxyuridomorpha</taxon>
        <taxon>Oxyuroidea</taxon>
        <taxon>Oxyuridae</taxon>
        <taxon>Enterobius</taxon>
    </lineage>
</organism>
<feature type="repeat" description="WD" evidence="3">
    <location>
        <begin position="33"/>
        <end position="74"/>
    </location>
</feature>
<dbReference type="InterPro" id="IPR019775">
    <property type="entry name" value="WD40_repeat_CS"/>
</dbReference>
<dbReference type="InterPro" id="IPR001680">
    <property type="entry name" value="WD40_rpt"/>
</dbReference>
<dbReference type="OrthoDB" id="6262491at2759"/>
<evidence type="ECO:0000313" key="6">
    <source>
        <dbReference type="WBParaSite" id="EVEC_0000352601-mRNA-1"/>
    </source>
</evidence>
<dbReference type="InterPro" id="IPR045160">
    <property type="entry name" value="ATG16"/>
</dbReference>
<dbReference type="SMART" id="SM00320">
    <property type="entry name" value="WD40"/>
    <property type="match status" value="6"/>
</dbReference>
<sequence>MRTGWFEIIENTEESQIAQCVGDILPGKSVLKFECSEGEVFDVHWFPTGQCFAVGGTDRKVRIYDIVSGKQEKKAVLTGMNGSIMRIDFNSETRQILAAGTDFAIRIWGVDDLRARHTLTGHSDKVATARFNADGTKVISGSHDRTIRIWDLSTRKCLKTLFPASTVFDLVSNPLYNAMVISGHFDKQVRLWDITSGAFVRAVELNGRVTSLSLAAAHCIFLEKQVVLCSCRDNTLSLVDLRTCRIEHEYSADQYRSTFDYTRCTLSPGFEYCAVGSADGQIFVWNLNTTKLEKVLGQGGHERPVTSVDWHPRGHCLLSVDRMKTVCLWSS</sequence>
<dbReference type="AlphaFoldDB" id="A0A158Q9Y2"/>
<feature type="repeat" description="WD" evidence="3">
    <location>
        <begin position="119"/>
        <end position="160"/>
    </location>
</feature>
<dbReference type="PRINTS" id="PR00320">
    <property type="entry name" value="GPROTEINBRPT"/>
</dbReference>
<dbReference type="InterPro" id="IPR015943">
    <property type="entry name" value="WD40/YVTN_repeat-like_dom_sf"/>
</dbReference>
<dbReference type="GO" id="GO:0034274">
    <property type="term" value="C:Atg12-Atg5-Atg16 complex"/>
    <property type="evidence" value="ECO:0007669"/>
    <property type="project" value="TreeGrafter"/>
</dbReference>
<dbReference type="SUPFAM" id="SSF50978">
    <property type="entry name" value="WD40 repeat-like"/>
    <property type="match status" value="1"/>
</dbReference>
<dbReference type="GO" id="GO:0034045">
    <property type="term" value="C:phagophore assembly site membrane"/>
    <property type="evidence" value="ECO:0007669"/>
    <property type="project" value="TreeGrafter"/>
</dbReference>
<dbReference type="PROSITE" id="PS50082">
    <property type="entry name" value="WD_REPEATS_2"/>
    <property type="match status" value="5"/>
</dbReference>
<protein>
    <submittedName>
        <fullName evidence="6">WD_REPEATS_REGION domain-containing protein</fullName>
    </submittedName>
</protein>
<evidence type="ECO:0000256" key="1">
    <source>
        <dbReference type="ARBA" id="ARBA00022574"/>
    </source>
</evidence>
<keyword evidence="2" id="KW-0677">Repeat</keyword>
<proteinExistence type="predicted"/>
<dbReference type="GO" id="GO:0043495">
    <property type="term" value="F:protein-membrane adaptor activity"/>
    <property type="evidence" value="ECO:0007669"/>
    <property type="project" value="TreeGrafter"/>
</dbReference>
<dbReference type="GO" id="GO:0000045">
    <property type="term" value="P:autophagosome assembly"/>
    <property type="evidence" value="ECO:0007669"/>
    <property type="project" value="InterPro"/>
</dbReference>
<dbReference type="PANTHER" id="PTHR19878">
    <property type="entry name" value="AUTOPHAGY PROTEIN 16-LIKE"/>
    <property type="match status" value="1"/>
</dbReference>
<dbReference type="PROSITE" id="PS50294">
    <property type="entry name" value="WD_REPEATS_REGION"/>
    <property type="match status" value="3"/>
</dbReference>
<dbReference type="PROSITE" id="PS00678">
    <property type="entry name" value="WD_REPEATS_1"/>
    <property type="match status" value="1"/>
</dbReference>
<dbReference type="InterPro" id="IPR036322">
    <property type="entry name" value="WD40_repeat_dom_sf"/>
</dbReference>
<reference evidence="6" key="1">
    <citation type="submission" date="2016-04" db="UniProtKB">
        <authorList>
            <consortium name="WormBaseParasite"/>
        </authorList>
    </citation>
    <scope>IDENTIFICATION</scope>
</reference>
<dbReference type="EMBL" id="UXUI01007540">
    <property type="protein sequence ID" value="VDD88091.1"/>
    <property type="molecule type" value="Genomic_DNA"/>
</dbReference>
<name>A0A158Q9Y2_ENTVE</name>
<dbReference type="STRING" id="51028.A0A158Q9Y2"/>
<evidence type="ECO:0000313" key="4">
    <source>
        <dbReference type="EMBL" id="VDD88091.1"/>
    </source>
</evidence>
<accession>A0A158Q9Y2</accession>
<dbReference type="PANTHER" id="PTHR19878:SF8">
    <property type="entry name" value="AUTOPHAGY-RELATED 16, ISOFORM F"/>
    <property type="match status" value="1"/>
</dbReference>
<dbReference type="CDD" id="cd00200">
    <property type="entry name" value="WD40"/>
    <property type="match status" value="1"/>
</dbReference>
<dbReference type="Gene3D" id="2.130.10.10">
    <property type="entry name" value="YVTN repeat-like/Quinoprotein amine dehydrogenase"/>
    <property type="match status" value="3"/>
</dbReference>